<organism evidence="2 3">
    <name type="scientific">Hallella faecis</name>
    <dbReference type="NCBI Taxonomy" id="2841596"/>
    <lineage>
        <taxon>Bacteria</taxon>
        <taxon>Pseudomonadati</taxon>
        <taxon>Bacteroidota</taxon>
        <taxon>Bacteroidia</taxon>
        <taxon>Bacteroidales</taxon>
        <taxon>Prevotellaceae</taxon>
        <taxon>Hallella</taxon>
    </lineage>
</organism>
<evidence type="ECO:0008006" key="4">
    <source>
        <dbReference type="Google" id="ProtNLM"/>
    </source>
</evidence>
<protein>
    <recommendedName>
        <fullName evidence="4">OmpA-like domain-containing protein</fullName>
    </recommendedName>
</protein>
<keyword evidence="1" id="KW-0472">Membrane</keyword>
<evidence type="ECO:0000256" key="1">
    <source>
        <dbReference type="SAM" id="Phobius"/>
    </source>
</evidence>
<accession>A0ABV1FRE7</accession>
<evidence type="ECO:0000313" key="2">
    <source>
        <dbReference type="EMBL" id="MEQ2486982.1"/>
    </source>
</evidence>
<dbReference type="Proteomes" id="UP001487296">
    <property type="component" value="Unassembled WGS sequence"/>
</dbReference>
<reference evidence="2 3" key="1">
    <citation type="submission" date="2024-04" db="EMBL/GenBank/DDBJ databases">
        <title>Human intestinal bacterial collection.</title>
        <authorList>
            <person name="Pauvert C."/>
            <person name="Hitch T.C.A."/>
            <person name="Clavel T."/>
        </authorList>
    </citation>
    <scope>NUCLEOTIDE SEQUENCE [LARGE SCALE GENOMIC DNA]</scope>
    <source>
        <strain evidence="2 3">CLA-AA-H145</strain>
    </source>
</reference>
<proteinExistence type="predicted"/>
<keyword evidence="1" id="KW-1133">Transmembrane helix</keyword>
<dbReference type="EMBL" id="JBBNFP010000028">
    <property type="protein sequence ID" value="MEQ2486982.1"/>
    <property type="molecule type" value="Genomic_DNA"/>
</dbReference>
<name>A0ABV1FRE7_9BACT</name>
<sequence>MKKQKNTYFWTSYSDLMTSLFFIMLVLFALTTIMLKNKNDATERELENIRKVEASTEDLRGEYFEYRKDYEKFILKVNCNFPVAQYTLTSVNSETRAKLAAAGKQIEDFFKKHSTNQYLLIIEGQASYDNDKLTWSNYELSFKRAAALAVFWQATCKLNFGSKCELQIAGSGDGRFNPNSMRESNEVSNQRFLIYIIPKNILNKQQDIE</sequence>
<keyword evidence="1" id="KW-0812">Transmembrane</keyword>
<keyword evidence="3" id="KW-1185">Reference proteome</keyword>
<gene>
    <name evidence="2" type="ORF">AAAT34_07920</name>
</gene>
<dbReference type="RefSeq" id="WP_215760028.1">
    <property type="nucleotide sequence ID" value="NZ_JAHKBE010000027.1"/>
</dbReference>
<evidence type="ECO:0000313" key="3">
    <source>
        <dbReference type="Proteomes" id="UP001487296"/>
    </source>
</evidence>
<feature type="transmembrane region" description="Helical" evidence="1">
    <location>
        <begin position="16"/>
        <end position="35"/>
    </location>
</feature>
<comment type="caution">
    <text evidence="2">The sequence shown here is derived from an EMBL/GenBank/DDBJ whole genome shotgun (WGS) entry which is preliminary data.</text>
</comment>